<dbReference type="Proteomes" id="UP001444661">
    <property type="component" value="Unassembled WGS sequence"/>
</dbReference>
<reference evidence="2 3" key="1">
    <citation type="submission" date="2023-01" db="EMBL/GenBank/DDBJ databases">
        <title>Analysis of 21 Apiospora genomes using comparative genomics revels a genus with tremendous synthesis potential of carbohydrate active enzymes and secondary metabolites.</title>
        <authorList>
            <person name="Sorensen T."/>
        </authorList>
    </citation>
    <scope>NUCLEOTIDE SEQUENCE [LARGE SCALE GENOMIC DNA]</scope>
    <source>
        <strain evidence="2 3">CBS 33761</strain>
    </source>
</reference>
<comment type="caution">
    <text evidence="2">The sequence shown here is derived from an EMBL/GenBank/DDBJ whole genome shotgun (WGS) entry which is preliminary data.</text>
</comment>
<feature type="region of interest" description="Disordered" evidence="1">
    <location>
        <begin position="169"/>
        <end position="282"/>
    </location>
</feature>
<accession>A0ABR1T7P8</accession>
<feature type="compositionally biased region" description="Acidic residues" evidence="1">
    <location>
        <begin position="220"/>
        <end position="231"/>
    </location>
</feature>
<feature type="compositionally biased region" description="Acidic residues" evidence="1">
    <location>
        <begin position="181"/>
        <end position="212"/>
    </location>
</feature>
<organism evidence="2 3">
    <name type="scientific">Apiospora rasikravindrae</name>
    <dbReference type="NCBI Taxonomy" id="990691"/>
    <lineage>
        <taxon>Eukaryota</taxon>
        <taxon>Fungi</taxon>
        <taxon>Dikarya</taxon>
        <taxon>Ascomycota</taxon>
        <taxon>Pezizomycotina</taxon>
        <taxon>Sordariomycetes</taxon>
        <taxon>Xylariomycetidae</taxon>
        <taxon>Amphisphaeriales</taxon>
        <taxon>Apiosporaceae</taxon>
        <taxon>Apiospora</taxon>
    </lineage>
</organism>
<protein>
    <recommendedName>
        <fullName evidence="4">Transcription factor Iwr1 domain-containing protein</fullName>
    </recommendedName>
</protein>
<gene>
    <name evidence="2" type="ORF">PG993_006271</name>
</gene>
<evidence type="ECO:0000313" key="2">
    <source>
        <dbReference type="EMBL" id="KAK8041748.1"/>
    </source>
</evidence>
<name>A0ABR1T7P8_9PEZI</name>
<dbReference type="EMBL" id="JAQQWK010000005">
    <property type="protein sequence ID" value="KAK8041748.1"/>
    <property type="molecule type" value="Genomic_DNA"/>
</dbReference>
<evidence type="ECO:0008006" key="4">
    <source>
        <dbReference type="Google" id="ProtNLM"/>
    </source>
</evidence>
<evidence type="ECO:0000313" key="3">
    <source>
        <dbReference type="Proteomes" id="UP001444661"/>
    </source>
</evidence>
<sequence>MYSASRKRQIKRVERRLFAAAQIPQETCPMKAQAKAYKEARELTWELDEDPEASFFGSCCGEADDSPAVVAAHTNRTHTGEEEGHTSLFSSVDSVSSANKRKKDIHHDTNAAITTKKPKSAVVAVSFAPGHATNLETGEDVPANQSGLSWRDWETMNRSRNARAQLDAMRAAAEGRPVEKDSDESESDSDYENSTDESDGEWEEEIDLDVDMEMGVLFEKDDDDDNDDEAVYDERLSSSGTPNDDSDLEWNSDDSDPDSSEYDSDYDSDEEEEEDGPEWEFY</sequence>
<feature type="compositionally biased region" description="Acidic residues" evidence="1">
    <location>
        <begin position="244"/>
        <end position="282"/>
    </location>
</feature>
<evidence type="ECO:0000256" key="1">
    <source>
        <dbReference type="SAM" id="MobiDB-lite"/>
    </source>
</evidence>
<proteinExistence type="predicted"/>
<keyword evidence="3" id="KW-1185">Reference proteome</keyword>